<dbReference type="Gene3D" id="3.40.630.30">
    <property type="match status" value="1"/>
</dbReference>
<gene>
    <name evidence="2" type="ORF">JKL49_06665</name>
    <name evidence="3" type="ORF">JKL49_10515</name>
</gene>
<dbReference type="EMBL" id="JAGSGD010000001">
    <property type="protein sequence ID" value="MBR7619068.1"/>
    <property type="molecule type" value="Genomic_DNA"/>
</dbReference>
<feature type="domain" description="N-acetyltransferase" evidence="1">
    <location>
        <begin position="11"/>
        <end position="140"/>
    </location>
</feature>
<dbReference type="Pfam" id="PF13302">
    <property type="entry name" value="Acetyltransf_3"/>
    <property type="match status" value="1"/>
</dbReference>
<evidence type="ECO:0000259" key="1">
    <source>
        <dbReference type="Pfam" id="PF13302"/>
    </source>
</evidence>
<evidence type="ECO:0000313" key="2">
    <source>
        <dbReference type="EMBL" id="MBR7619068.1"/>
    </source>
</evidence>
<keyword evidence="4" id="KW-1185">Reference proteome</keyword>
<reference evidence="3" key="1">
    <citation type="submission" date="2021-01" db="EMBL/GenBank/DDBJ databases">
        <title>Genome sequence of Phenylobacterium sp. 20VBR1 isolated from a valley glaceir, Ny-Alesund, Svalbard.</title>
        <authorList>
            <person name="Thomas F.A."/>
            <person name="Krishnan K.P."/>
            <person name="Sinha R.K."/>
        </authorList>
    </citation>
    <scope>NUCLEOTIDE SEQUENCE</scope>
    <source>
        <strain evidence="3">20VBR1</strain>
    </source>
</reference>
<dbReference type="InterPro" id="IPR016181">
    <property type="entry name" value="Acyl_CoA_acyltransferase"/>
</dbReference>
<dbReference type="InterPro" id="IPR000182">
    <property type="entry name" value="GNAT_dom"/>
</dbReference>
<dbReference type="AlphaFoldDB" id="A0A941HVT8"/>
<organism evidence="2 4">
    <name type="scientific">Phenylobacterium glaciei</name>
    <dbReference type="NCBI Taxonomy" id="2803784"/>
    <lineage>
        <taxon>Bacteria</taxon>
        <taxon>Pseudomonadati</taxon>
        <taxon>Pseudomonadota</taxon>
        <taxon>Alphaproteobacteria</taxon>
        <taxon>Caulobacterales</taxon>
        <taxon>Caulobacteraceae</taxon>
        <taxon>Phenylobacterium</taxon>
    </lineage>
</organism>
<dbReference type="Proteomes" id="UP000622580">
    <property type="component" value="Unassembled WGS sequence"/>
</dbReference>
<dbReference type="EMBL" id="CP068570">
    <property type="protein sequence ID" value="QQZ51408.1"/>
    <property type="molecule type" value="Genomic_DNA"/>
</dbReference>
<dbReference type="InterPro" id="IPR051908">
    <property type="entry name" value="Ribosomal_N-acetyltransferase"/>
</dbReference>
<dbReference type="GO" id="GO:0005737">
    <property type="term" value="C:cytoplasm"/>
    <property type="evidence" value="ECO:0007669"/>
    <property type="project" value="TreeGrafter"/>
</dbReference>
<proteinExistence type="predicted"/>
<reference evidence="2" key="2">
    <citation type="submission" date="2021-04" db="EMBL/GenBank/DDBJ databases">
        <title>Draft genome assembly of strain Phenylobacterium sp. 20VBR1 using MiniION and Illumina platforms.</title>
        <authorList>
            <person name="Thomas F.A."/>
            <person name="Krishnan K.P."/>
            <person name="Sinha R.K."/>
        </authorList>
    </citation>
    <scope>NUCLEOTIDE SEQUENCE</scope>
    <source>
        <strain evidence="2">20VBR1</strain>
    </source>
</reference>
<evidence type="ECO:0000313" key="3">
    <source>
        <dbReference type="EMBL" id="QQZ51408.1"/>
    </source>
</evidence>
<dbReference type="PANTHER" id="PTHR43441:SF10">
    <property type="entry name" value="ACETYLTRANSFERASE"/>
    <property type="match status" value="1"/>
</dbReference>
<accession>A0A941HVT8</accession>
<evidence type="ECO:0000313" key="4">
    <source>
        <dbReference type="Proteomes" id="UP000622580"/>
    </source>
</evidence>
<name>A0A941HVT8_9CAUL</name>
<dbReference type="SUPFAM" id="SSF55729">
    <property type="entry name" value="Acyl-CoA N-acyltransferases (Nat)"/>
    <property type="match status" value="1"/>
</dbReference>
<dbReference type="GO" id="GO:0008999">
    <property type="term" value="F:protein-N-terminal-alanine acetyltransferase activity"/>
    <property type="evidence" value="ECO:0007669"/>
    <property type="project" value="TreeGrafter"/>
</dbReference>
<dbReference type="PANTHER" id="PTHR43441">
    <property type="entry name" value="RIBOSOMAL-PROTEIN-SERINE ACETYLTRANSFERASE"/>
    <property type="match status" value="1"/>
</dbReference>
<protein>
    <submittedName>
        <fullName evidence="2">GNAT family N-acetyltransferase</fullName>
    </submittedName>
</protein>
<dbReference type="RefSeq" id="WP_215339188.1">
    <property type="nucleotide sequence ID" value="NZ_JAGSGD010000001.1"/>
</dbReference>
<dbReference type="GO" id="GO:1990189">
    <property type="term" value="F:protein N-terminal-serine acetyltransferase activity"/>
    <property type="evidence" value="ECO:0007669"/>
    <property type="project" value="TreeGrafter"/>
</dbReference>
<sequence length="187" mass="20647">MRHSFGISGYRFALRPVEVADAAFLVRVRTEAGGRFIHATSPRVEDQVAWIEAYEARPGDYYFIIEDTREGRPVGAVGIYDVADNQAEWGRWVVESGSVGAVESALLTYRVAFEQLGLAAVYCRTVADNTQVVSFHDSSGAARIGVLKDHVVLDGQAHDSIEHRVDPALWATMRPRLDMIARRVGTA</sequence>